<evidence type="ECO:0000313" key="3">
    <source>
        <dbReference type="Proteomes" id="UP000675409"/>
    </source>
</evidence>
<comment type="caution">
    <text evidence="2">The sequence shown here is derived from an EMBL/GenBank/DDBJ whole genome shotgun (WGS) entry which is preliminary data.</text>
</comment>
<accession>A0ABS1LRW7</accession>
<feature type="transmembrane region" description="Helical" evidence="1">
    <location>
        <begin position="58"/>
        <end position="80"/>
    </location>
</feature>
<reference evidence="2 3" key="1">
    <citation type="journal article" date="2021" name="Arch. Microbiol.">
        <title>Myceligenerans indicum sp. nov., an actinobacterium isolated from mangrove sediment of Sundarbans, India.</title>
        <authorList>
            <person name="Asha K."/>
            <person name="Bhadury P."/>
        </authorList>
    </citation>
    <scope>NUCLEOTIDE SEQUENCE [LARGE SCALE GENOMIC DNA]</scope>
    <source>
        <strain evidence="2 3">I2</strain>
    </source>
</reference>
<protein>
    <submittedName>
        <fullName evidence="2">Uncharacterized protein</fullName>
    </submittedName>
</protein>
<keyword evidence="1" id="KW-0812">Transmembrane</keyword>
<gene>
    <name evidence="2" type="ORF">HGK34_22080</name>
</gene>
<name>A0ABS1LRW7_9MICO</name>
<dbReference type="Proteomes" id="UP000675409">
    <property type="component" value="Unassembled WGS sequence"/>
</dbReference>
<keyword evidence="1" id="KW-0472">Membrane</keyword>
<dbReference type="EMBL" id="JABBYC010000112">
    <property type="protein sequence ID" value="MBL0888923.1"/>
    <property type="molecule type" value="Genomic_DNA"/>
</dbReference>
<evidence type="ECO:0000313" key="2">
    <source>
        <dbReference type="EMBL" id="MBL0888923.1"/>
    </source>
</evidence>
<keyword evidence="1" id="KW-1133">Transmembrane helix</keyword>
<keyword evidence="3" id="KW-1185">Reference proteome</keyword>
<dbReference type="RefSeq" id="WP_201851552.1">
    <property type="nucleotide sequence ID" value="NZ_JABBYC010000112.1"/>
</dbReference>
<proteinExistence type="predicted"/>
<organism evidence="2 3">
    <name type="scientific">Myceligenerans indicum</name>
    <dbReference type="NCBI Taxonomy" id="2593663"/>
    <lineage>
        <taxon>Bacteria</taxon>
        <taxon>Bacillati</taxon>
        <taxon>Actinomycetota</taxon>
        <taxon>Actinomycetes</taxon>
        <taxon>Micrococcales</taxon>
        <taxon>Promicromonosporaceae</taxon>
        <taxon>Myceligenerans</taxon>
    </lineage>
</organism>
<sequence>MARSIRELHEASDEQLILEHDQEAENTRVGTAYYMAELHRRNLERAEKSNRRLARASFIMASLSAAAAIAAVLLSVLAALE</sequence>
<evidence type="ECO:0000256" key="1">
    <source>
        <dbReference type="SAM" id="Phobius"/>
    </source>
</evidence>